<evidence type="ECO:0000256" key="4">
    <source>
        <dbReference type="RuleBase" id="RU003719"/>
    </source>
</evidence>
<feature type="domain" description="D-isomer specific 2-hydroxyacid dehydrogenase catalytic" evidence="5">
    <location>
        <begin position="4"/>
        <end position="301"/>
    </location>
</feature>
<evidence type="ECO:0000313" key="8">
    <source>
        <dbReference type="Proteomes" id="UP001175097"/>
    </source>
</evidence>
<gene>
    <name evidence="7" type="ORF">P5G49_13055</name>
</gene>
<dbReference type="Pfam" id="PF00389">
    <property type="entry name" value="2-Hacid_dh"/>
    <property type="match status" value="1"/>
</dbReference>
<organism evidence="7 8">
    <name type="scientific">Sporosarcina highlanderae</name>
    <dbReference type="NCBI Taxonomy" id="3035916"/>
    <lineage>
        <taxon>Bacteria</taxon>
        <taxon>Bacillati</taxon>
        <taxon>Bacillota</taxon>
        <taxon>Bacilli</taxon>
        <taxon>Bacillales</taxon>
        <taxon>Caryophanaceae</taxon>
        <taxon>Sporosarcina</taxon>
    </lineage>
</organism>
<dbReference type="InterPro" id="IPR006139">
    <property type="entry name" value="D-isomer_2_OHA_DH_cat_dom"/>
</dbReference>
<reference evidence="7" key="1">
    <citation type="submission" date="2023-03" db="EMBL/GenBank/DDBJ databases">
        <title>MT1 and MT2 Draft Genomes of Novel Species.</title>
        <authorList>
            <person name="Venkateswaran K."/>
        </authorList>
    </citation>
    <scope>NUCLEOTIDE SEQUENCE</scope>
    <source>
        <strain evidence="7">F6_3S_P_2</strain>
    </source>
</reference>
<dbReference type="CDD" id="cd05300">
    <property type="entry name" value="2-Hacid_dh_1"/>
    <property type="match status" value="1"/>
</dbReference>
<dbReference type="InterPro" id="IPR006140">
    <property type="entry name" value="D-isomer_DH_NAD-bd"/>
</dbReference>
<keyword evidence="2 4" id="KW-0560">Oxidoreductase</keyword>
<dbReference type="SUPFAM" id="SSF51735">
    <property type="entry name" value="NAD(P)-binding Rossmann-fold domains"/>
    <property type="match status" value="1"/>
</dbReference>
<dbReference type="Proteomes" id="UP001175097">
    <property type="component" value="Unassembled WGS sequence"/>
</dbReference>
<dbReference type="RefSeq" id="WP_301244432.1">
    <property type="nucleotide sequence ID" value="NZ_JAROCC010000010.1"/>
</dbReference>
<evidence type="ECO:0000313" key="7">
    <source>
        <dbReference type="EMBL" id="MDN4608399.1"/>
    </source>
</evidence>
<dbReference type="InterPro" id="IPR036291">
    <property type="entry name" value="NAD(P)-bd_dom_sf"/>
</dbReference>
<dbReference type="Pfam" id="PF02826">
    <property type="entry name" value="2-Hacid_dh_C"/>
    <property type="match status" value="1"/>
</dbReference>
<comment type="caution">
    <text evidence="7">The sequence shown here is derived from an EMBL/GenBank/DDBJ whole genome shotgun (WGS) entry which is preliminary data.</text>
</comment>
<keyword evidence="8" id="KW-1185">Reference proteome</keyword>
<comment type="similarity">
    <text evidence="1 4">Belongs to the D-isomer specific 2-hydroxyacid dehydrogenase family.</text>
</comment>
<evidence type="ECO:0000256" key="1">
    <source>
        <dbReference type="ARBA" id="ARBA00005854"/>
    </source>
</evidence>
<dbReference type="SUPFAM" id="SSF52283">
    <property type="entry name" value="Formate/glycerate dehydrogenase catalytic domain-like"/>
    <property type="match status" value="1"/>
</dbReference>
<dbReference type="EMBL" id="JAROCC010000010">
    <property type="protein sequence ID" value="MDN4608399.1"/>
    <property type="molecule type" value="Genomic_DNA"/>
</dbReference>
<evidence type="ECO:0000256" key="3">
    <source>
        <dbReference type="ARBA" id="ARBA00023027"/>
    </source>
</evidence>
<keyword evidence="3" id="KW-0520">NAD</keyword>
<accession>A0ABT8JW54</accession>
<evidence type="ECO:0000259" key="6">
    <source>
        <dbReference type="Pfam" id="PF02826"/>
    </source>
</evidence>
<dbReference type="PANTHER" id="PTHR43333:SF1">
    <property type="entry name" value="D-ISOMER SPECIFIC 2-HYDROXYACID DEHYDROGENASE NAD-BINDING DOMAIN-CONTAINING PROTEIN"/>
    <property type="match status" value="1"/>
</dbReference>
<proteinExistence type="inferred from homology"/>
<evidence type="ECO:0000259" key="5">
    <source>
        <dbReference type="Pfam" id="PF00389"/>
    </source>
</evidence>
<feature type="domain" description="D-isomer specific 2-hydroxyacid dehydrogenase NAD-binding" evidence="6">
    <location>
        <begin position="102"/>
        <end position="276"/>
    </location>
</feature>
<name>A0ABT8JW54_9BACL</name>
<dbReference type="Gene3D" id="3.40.50.720">
    <property type="entry name" value="NAD(P)-binding Rossmann-like Domain"/>
    <property type="match status" value="2"/>
</dbReference>
<sequence>MNVLFTFKVKAEQMENLTSRFPGVQFEYNNEIEEAQIDEFEVIVTYGGDISSAVLKKATSLKWLMVASAGVEKMPLSEIAERGIVISNVRGIHKTPMAESVIGHILSLARALPSLYEQQKRKEWNTRVRQTELRGSTAIILGPGAIGSEIGRLLQAFGVRTIGCNHSGRPAESMDETIQFDNLLERLPEADYVISILPSTAETKYLLDERYFMAMKPTATFMNFGRGDLVKESILIEALKNGEIGHAVLDVYEKEPLEAESELWNLSNVTISPHVSSHSGKYIERALEFFTENLEKWQNGNVELTNLVDPEKGY</sequence>
<protein>
    <submittedName>
        <fullName evidence="7">D-2-hydroxyacid dehydrogenase</fullName>
    </submittedName>
</protein>
<evidence type="ECO:0000256" key="2">
    <source>
        <dbReference type="ARBA" id="ARBA00023002"/>
    </source>
</evidence>
<dbReference type="PANTHER" id="PTHR43333">
    <property type="entry name" value="2-HACID_DH_C DOMAIN-CONTAINING PROTEIN"/>
    <property type="match status" value="1"/>
</dbReference>